<evidence type="ECO:0000313" key="2">
    <source>
        <dbReference type="EMBL" id="PQJ60781.1"/>
    </source>
</evidence>
<dbReference type="Gene3D" id="1.20.1050.10">
    <property type="match status" value="1"/>
</dbReference>
<dbReference type="PANTHER" id="PTHR43968">
    <property type="match status" value="1"/>
</dbReference>
<dbReference type="InterPro" id="IPR036249">
    <property type="entry name" value="Thioredoxin-like_sf"/>
</dbReference>
<feature type="domain" description="GST N-terminal" evidence="1">
    <location>
        <begin position="1"/>
        <end position="78"/>
    </location>
</feature>
<name>A0A2S7VH26_9VIBR</name>
<accession>A0A2S7VH26</accession>
<evidence type="ECO:0000313" key="3">
    <source>
        <dbReference type="Proteomes" id="UP000238707"/>
    </source>
</evidence>
<dbReference type="PANTHER" id="PTHR43968:SF6">
    <property type="entry name" value="GLUTATHIONE S-TRANSFERASE OMEGA"/>
    <property type="match status" value="1"/>
</dbReference>
<gene>
    <name evidence="2" type="ORF">BTO10_15705</name>
</gene>
<sequence length="210" mass="23309">MKLYLNDTSPFSRAVLATAYLCDAPMVLEWVDPWQTPSTLVAVNPFSTIPVLETSDGVALTESLTICEFLMQAYPTEKLAATKASDTQRMSLLGVSKTLMEVAFRCAALSRFEAEQNVLTIRGKEGIERSVKGLIGQLKNNDDLLKPDFSTLYLHIALDYVLFRHANLLSAEECDILTTALHSSPFKDTLATLSLESLSKKLNYCEYKNS</sequence>
<dbReference type="Gene3D" id="3.40.30.10">
    <property type="entry name" value="Glutaredoxin"/>
    <property type="match status" value="1"/>
</dbReference>
<dbReference type="GO" id="GO:0005737">
    <property type="term" value="C:cytoplasm"/>
    <property type="evidence" value="ECO:0007669"/>
    <property type="project" value="TreeGrafter"/>
</dbReference>
<dbReference type="RefSeq" id="WP_105025175.1">
    <property type="nucleotide sequence ID" value="NZ_MSCI01000002.1"/>
</dbReference>
<dbReference type="SUPFAM" id="SSF52833">
    <property type="entry name" value="Thioredoxin-like"/>
    <property type="match status" value="1"/>
</dbReference>
<dbReference type="EMBL" id="MSCI01000002">
    <property type="protein sequence ID" value="PQJ60781.1"/>
    <property type="molecule type" value="Genomic_DNA"/>
</dbReference>
<evidence type="ECO:0000259" key="1">
    <source>
        <dbReference type="PROSITE" id="PS50404"/>
    </source>
</evidence>
<keyword evidence="3" id="KW-1185">Reference proteome</keyword>
<dbReference type="Pfam" id="PF13409">
    <property type="entry name" value="GST_N_2"/>
    <property type="match status" value="1"/>
</dbReference>
<organism evidence="2 3">
    <name type="scientific">Vibrio chagasii</name>
    <dbReference type="NCBI Taxonomy" id="170679"/>
    <lineage>
        <taxon>Bacteria</taxon>
        <taxon>Pseudomonadati</taxon>
        <taxon>Pseudomonadota</taxon>
        <taxon>Gammaproteobacteria</taxon>
        <taxon>Vibrionales</taxon>
        <taxon>Vibrionaceae</taxon>
        <taxon>Vibrio</taxon>
    </lineage>
</organism>
<reference evidence="2 3" key="1">
    <citation type="submission" date="2016-12" db="EMBL/GenBank/DDBJ databases">
        <title>Diversity of luminous bacteria.</title>
        <authorList>
            <person name="Yoshizawa S."/>
            <person name="Kogure K."/>
        </authorList>
    </citation>
    <scope>NUCLEOTIDE SEQUENCE [LARGE SCALE GENOMIC DNA]</scope>
    <source>
        <strain evidence="2 3">LC2-408</strain>
    </source>
</reference>
<dbReference type="InterPro" id="IPR004045">
    <property type="entry name" value="Glutathione_S-Trfase_N"/>
</dbReference>
<dbReference type="Proteomes" id="UP000238707">
    <property type="component" value="Unassembled WGS sequence"/>
</dbReference>
<proteinExistence type="predicted"/>
<dbReference type="PROSITE" id="PS50404">
    <property type="entry name" value="GST_NTER"/>
    <property type="match status" value="1"/>
</dbReference>
<protein>
    <recommendedName>
        <fullName evidence="1">GST N-terminal domain-containing protein</fullName>
    </recommendedName>
</protein>
<dbReference type="AlphaFoldDB" id="A0A2S7VH26"/>
<comment type="caution">
    <text evidence="2">The sequence shown here is derived from an EMBL/GenBank/DDBJ whole genome shotgun (WGS) entry which is preliminary data.</text>
</comment>
<dbReference type="InterPro" id="IPR050983">
    <property type="entry name" value="GST_Omega/HSP26"/>
</dbReference>